<keyword evidence="3" id="KW-1185">Reference proteome</keyword>
<protein>
    <submittedName>
        <fullName evidence="2">Uncharacterized protein</fullName>
    </submittedName>
</protein>
<gene>
    <name evidence="2" type="ORF">MNOR_LOCUS8785</name>
</gene>
<feature type="non-terminal residue" evidence="2">
    <location>
        <position position="112"/>
    </location>
</feature>
<dbReference type="Proteomes" id="UP001497623">
    <property type="component" value="Unassembled WGS sequence"/>
</dbReference>
<dbReference type="AlphaFoldDB" id="A0AAV2Q935"/>
<evidence type="ECO:0000256" key="1">
    <source>
        <dbReference type="SAM" id="MobiDB-lite"/>
    </source>
</evidence>
<evidence type="ECO:0000313" key="3">
    <source>
        <dbReference type="Proteomes" id="UP001497623"/>
    </source>
</evidence>
<feature type="region of interest" description="Disordered" evidence="1">
    <location>
        <begin position="68"/>
        <end position="100"/>
    </location>
</feature>
<sequence length="112" mass="12290">MPSCHSPSLSKPLIIFTTPPSLPSSTLHPPPLMTSHYPLLFSQTFSTLPHYHKLSPYTSLTLFSIGHSSPTTTSKPISNSSPPPPHTHLTTIPHSQEHYPFSDTPHIFAANK</sequence>
<accession>A0AAV2Q935</accession>
<name>A0AAV2Q935_MEGNR</name>
<evidence type="ECO:0000313" key="2">
    <source>
        <dbReference type="EMBL" id="CAL4072253.1"/>
    </source>
</evidence>
<organism evidence="2 3">
    <name type="scientific">Meganyctiphanes norvegica</name>
    <name type="common">Northern krill</name>
    <name type="synonym">Thysanopoda norvegica</name>
    <dbReference type="NCBI Taxonomy" id="48144"/>
    <lineage>
        <taxon>Eukaryota</taxon>
        <taxon>Metazoa</taxon>
        <taxon>Ecdysozoa</taxon>
        <taxon>Arthropoda</taxon>
        <taxon>Crustacea</taxon>
        <taxon>Multicrustacea</taxon>
        <taxon>Malacostraca</taxon>
        <taxon>Eumalacostraca</taxon>
        <taxon>Eucarida</taxon>
        <taxon>Euphausiacea</taxon>
        <taxon>Euphausiidae</taxon>
        <taxon>Meganyctiphanes</taxon>
    </lineage>
</organism>
<proteinExistence type="predicted"/>
<feature type="compositionally biased region" description="Low complexity" evidence="1">
    <location>
        <begin position="68"/>
        <end position="80"/>
    </location>
</feature>
<reference evidence="2 3" key="1">
    <citation type="submission" date="2024-05" db="EMBL/GenBank/DDBJ databases">
        <authorList>
            <person name="Wallberg A."/>
        </authorList>
    </citation>
    <scope>NUCLEOTIDE SEQUENCE [LARGE SCALE GENOMIC DNA]</scope>
</reference>
<dbReference type="EMBL" id="CAXKWB010004144">
    <property type="protein sequence ID" value="CAL4072253.1"/>
    <property type="molecule type" value="Genomic_DNA"/>
</dbReference>
<comment type="caution">
    <text evidence="2">The sequence shown here is derived from an EMBL/GenBank/DDBJ whole genome shotgun (WGS) entry which is preliminary data.</text>
</comment>